<dbReference type="EMBL" id="EQ973788">
    <property type="protein sequence ID" value="EEF47698.1"/>
    <property type="molecule type" value="Genomic_DNA"/>
</dbReference>
<feature type="chain" id="PRO_5002890855" evidence="1">
    <location>
        <begin position="24"/>
        <end position="145"/>
    </location>
</feature>
<dbReference type="InParanoid" id="B9RLH3"/>
<gene>
    <name evidence="2" type="ORF">RCOM_1466960</name>
</gene>
<dbReference type="GO" id="GO:0010082">
    <property type="term" value="P:regulation of root meristem growth"/>
    <property type="evidence" value="ECO:0007669"/>
    <property type="project" value="InterPro"/>
</dbReference>
<dbReference type="GO" id="GO:0008284">
    <property type="term" value="P:positive regulation of cell population proliferation"/>
    <property type="evidence" value="ECO:0000318"/>
    <property type="project" value="GO_Central"/>
</dbReference>
<dbReference type="OrthoDB" id="848949at2759"/>
<dbReference type="PANTHER" id="PTHR36313:SF2">
    <property type="match status" value="1"/>
</dbReference>
<dbReference type="Proteomes" id="UP000008311">
    <property type="component" value="Unassembled WGS sequence"/>
</dbReference>
<dbReference type="GO" id="GO:0030154">
    <property type="term" value="P:cell differentiation"/>
    <property type="evidence" value="ECO:0000318"/>
    <property type="project" value="GO_Central"/>
</dbReference>
<dbReference type="GO" id="GO:0010628">
    <property type="term" value="P:positive regulation of gene expression"/>
    <property type="evidence" value="ECO:0000318"/>
    <property type="project" value="GO_Central"/>
</dbReference>
<keyword evidence="3" id="KW-1185">Reference proteome</keyword>
<dbReference type="AlphaFoldDB" id="B9RLH3"/>
<organism evidence="2 3">
    <name type="scientific">Ricinus communis</name>
    <name type="common">Castor bean</name>
    <dbReference type="NCBI Taxonomy" id="3988"/>
    <lineage>
        <taxon>Eukaryota</taxon>
        <taxon>Viridiplantae</taxon>
        <taxon>Streptophyta</taxon>
        <taxon>Embryophyta</taxon>
        <taxon>Tracheophyta</taxon>
        <taxon>Spermatophyta</taxon>
        <taxon>Magnoliopsida</taxon>
        <taxon>eudicotyledons</taxon>
        <taxon>Gunneridae</taxon>
        <taxon>Pentapetalae</taxon>
        <taxon>rosids</taxon>
        <taxon>fabids</taxon>
        <taxon>Malpighiales</taxon>
        <taxon>Euphorbiaceae</taxon>
        <taxon>Acalyphoideae</taxon>
        <taxon>Acalypheae</taxon>
        <taxon>Ricinus</taxon>
    </lineage>
</organism>
<protein>
    <submittedName>
        <fullName evidence="2">Uncharacterized protein</fullName>
    </submittedName>
</protein>
<evidence type="ECO:0000313" key="3">
    <source>
        <dbReference type="Proteomes" id="UP000008311"/>
    </source>
</evidence>
<name>B9RLH3_RICCO</name>
<dbReference type="PANTHER" id="PTHR36313">
    <property type="entry name" value="ROOT MERISTEM GROWTH FACTOR 2"/>
    <property type="match status" value="1"/>
</dbReference>
<dbReference type="InterPro" id="IPR038804">
    <property type="entry name" value="RGF3"/>
</dbReference>
<reference evidence="3" key="1">
    <citation type="journal article" date="2010" name="Nat. Biotechnol.">
        <title>Draft genome sequence of the oilseed species Ricinus communis.</title>
        <authorList>
            <person name="Chan A.P."/>
            <person name="Crabtree J."/>
            <person name="Zhao Q."/>
            <person name="Lorenzi H."/>
            <person name="Orvis J."/>
            <person name="Puiu D."/>
            <person name="Melake-Berhan A."/>
            <person name="Jones K.M."/>
            <person name="Redman J."/>
            <person name="Chen G."/>
            <person name="Cahoon E.B."/>
            <person name="Gedil M."/>
            <person name="Stanke M."/>
            <person name="Haas B.J."/>
            <person name="Wortman J.R."/>
            <person name="Fraser-Liggett C.M."/>
            <person name="Ravel J."/>
            <person name="Rabinowicz P.D."/>
        </authorList>
    </citation>
    <scope>NUCLEOTIDE SEQUENCE [LARGE SCALE GENOMIC DNA]</scope>
    <source>
        <strain evidence="3">cv. Hale</strain>
    </source>
</reference>
<feature type="signal peptide" evidence="1">
    <location>
        <begin position="1"/>
        <end position="23"/>
    </location>
</feature>
<keyword evidence="1" id="KW-0732">Signal</keyword>
<dbReference type="GO" id="GO:0008083">
    <property type="term" value="F:growth factor activity"/>
    <property type="evidence" value="ECO:0000318"/>
    <property type="project" value="GO_Central"/>
</dbReference>
<dbReference type="KEGG" id="rcu:8264668"/>
<dbReference type="eggNOG" id="ENOG502SEWW">
    <property type="taxonomic scope" value="Eukaryota"/>
</dbReference>
<dbReference type="GO" id="GO:0005615">
    <property type="term" value="C:extracellular space"/>
    <property type="evidence" value="ECO:0000318"/>
    <property type="project" value="GO_Central"/>
</dbReference>
<proteinExistence type="predicted"/>
<accession>B9RLH3</accession>
<evidence type="ECO:0000313" key="2">
    <source>
        <dbReference type="EMBL" id="EEF47698.1"/>
    </source>
</evidence>
<evidence type="ECO:0000256" key="1">
    <source>
        <dbReference type="SAM" id="SignalP"/>
    </source>
</evidence>
<sequence length="145" mass="15983">MVSTRLSGFLLVFIMLHVRNSTALITHQGKEKAIVAKEDVLAVAKSSLINAHATMADEVSNTKLGGRKMMLKMVLKKDEVLNTDDTKISGAANFEDSCKKGILRGNCKLMSNRISSHPLNDRMVGFTTFSADYHVPKSHPPKNNR</sequence>